<gene>
    <name evidence="2" type="primary">LOC136083618</name>
</gene>
<evidence type="ECO:0000313" key="2">
    <source>
        <dbReference type="RefSeq" id="XP_065659144.1"/>
    </source>
</evidence>
<evidence type="ECO:0000313" key="1">
    <source>
        <dbReference type="Proteomes" id="UP001652625"/>
    </source>
</evidence>
<dbReference type="Proteomes" id="UP001652625">
    <property type="component" value="Chromosome 08"/>
</dbReference>
<reference evidence="2" key="1">
    <citation type="submission" date="2025-08" db="UniProtKB">
        <authorList>
            <consortium name="RefSeq"/>
        </authorList>
    </citation>
    <scope>IDENTIFICATION</scope>
</reference>
<keyword evidence="1" id="KW-1185">Reference proteome</keyword>
<dbReference type="RefSeq" id="XP_065659144.1">
    <property type="nucleotide sequence ID" value="XM_065803072.1"/>
</dbReference>
<proteinExistence type="predicted"/>
<dbReference type="GeneID" id="136083618"/>
<sequence length="618" mass="71694">MLISNRNQKIQLLTLVPISWSHKDIEKEFNVTNYMVQISRKLLQKNGILSFPEKKKGKKTPQESVDKIIEFYCNDENSRLMSGKKDFVSIARRSHMQKRLILSNLKELYAKFKTCYPDIKTCFFNFCSHRPKWCITVGASGTHTVCVCTYHQNVKLMISAVELSKDYHELIDMLVCSRANKNCMIHHCPMCPEDSALVHYLENELYSQDDIDEDDDYCIDYKQWKTTDQSELLSLTEMTSSFINILKNKLQKLTVHSYIAKSQAASLRKLKNELSSTEVVVLLDFSENYEFVVQDEIQSFHWNKIQATLHPTVIYYKENNVLKCDSLCFISDDLLHDVDMVYHVMKLAIEHIKNNISHQIETVHYFSDGCAGQYKNCKNFINICHHEQDFAMKCTWSFFATSHSKSPCDGIGGTVKRLTSIASLHRTTTNHILTASAMFNFCQNEIIGINFYYISKESNTIIRSEMEQRYATAKTLPGTRTYHNFVPISITKIGTKVVSEQLEYSFVFNFQTDEIIKEFLSNISIGAFVCLIYDNNPWIGLVEETDVENKDFLVRFMHPCYPSRSYYWPSRDDLCWVPSTNLLLIINIPTTVTGRQYKISEIDNQSIEDSWANFKPEN</sequence>
<accession>A0ABM4CBV4</accession>
<name>A0ABM4CBV4_HYDVU</name>
<dbReference type="PANTHER" id="PTHR46601:SF1">
    <property type="entry name" value="ADF-H DOMAIN-CONTAINING PROTEIN"/>
    <property type="match status" value="1"/>
</dbReference>
<organism evidence="1 2">
    <name type="scientific">Hydra vulgaris</name>
    <name type="common">Hydra</name>
    <name type="synonym">Hydra attenuata</name>
    <dbReference type="NCBI Taxonomy" id="6087"/>
    <lineage>
        <taxon>Eukaryota</taxon>
        <taxon>Metazoa</taxon>
        <taxon>Cnidaria</taxon>
        <taxon>Hydrozoa</taxon>
        <taxon>Hydroidolina</taxon>
        <taxon>Anthoathecata</taxon>
        <taxon>Aplanulata</taxon>
        <taxon>Hydridae</taxon>
        <taxon>Hydra</taxon>
    </lineage>
</organism>
<protein>
    <submittedName>
        <fullName evidence="2">Uncharacterized protein LOC136083618</fullName>
    </submittedName>
</protein>
<dbReference type="PANTHER" id="PTHR46601">
    <property type="entry name" value="ULP_PROTEASE DOMAIN-CONTAINING PROTEIN"/>
    <property type="match status" value="1"/>
</dbReference>